<evidence type="ECO:0000256" key="5">
    <source>
        <dbReference type="SAM" id="Phobius"/>
    </source>
</evidence>
<name>A0A7J8PTF0_GOSRA</name>
<proteinExistence type="predicted"/>
<evidence type="ECO:0000256" key="4">
    <source>
        <dbReference type="ARBA" id="ARBA00023136"/>
    </source>
</evidence>
<dbReference type="Pfam" id="PF00664">
    <property type="entry name" value="ABC_membrane"/>
    <property type="match status" value="1"/>
</dbReference>
<feature type="transmembrane region" description="Helical" evidence="5">
    <location>
        <begin position="262"/>
        <end position="280"/>
    </location>
</feature>
<keyword evidence="2 5" id="KW-0812">Transmembrane</keyword>
<comment type="caution">
    <text evidence="7">The sequence shown here is derived from an EMBL/GenBank/DDBJ whole genome shotgun (WGS) entry which is preliminary data.</text>
</comment>
<dbReference type="AlphaFoldDB" id="A0A7J8PTF0"/>
<gene>
    <name evidence="7" type="ORF">Gorai_009508</name>
</gene>
<feature type="non-terminal residue" evidence="7">
    <location>
        <position position="1"/>
    </location>
</feature>
<sequence>MLMIIGTIGAIGNGLCMPLMTTILGDLIDAFGQNQSNDRVVHVVSRVALRFVYLAAGAGTAACLQVSCWMVTGERQAARIRGLYLKTILRQDIAFFDVETTTGEVVGRMSGDTVLIQDAMGEKVGKFLQLVSTFLGGFVIAFVRGWLLAVVMMSAIPLLVTAGGAMALIISKMVSRGQAAYAKAGTIVEETIGSIRTVASFTGEQQAISKYSKLLVTAYKSGVHEGTAAGLGLGVAMMILFCSYGMAVWFGGRLILNNGYTGGQVINVIVAVLIGSLSLGQSSPCMSAFAAGQAAAVKMFETINRKPEIDPYNMSGKVLEDINGDVELRDVYFSYPARPEEQIF</sequence>
<evidence type="ECO:0000259" key="6">
    <source>
        <dbReference type="PROSITE" id="PS50929"/>
    </source>
</evidence>
<comment type="subcellular location">
    <subcellularLocation>
        <location evidence="1">Membrane</location>
        <topology evidence="1">Multi-pass membrane protein</topology>
    </subcellularLocation>
</comment>
<dbReference type="EMBL" id="JABEZZ010000008">
    <property type="protein sequence ID" value="MBA0592527.1"/>
    <property type="molecule type" value="Genomic_DNA"/>
</dbReference>
<dbReference type="InterPro" id="IPR039421">
    <property type="entry name" value="Type_1_exporter"/>
</dbReference>
<evidence type="ECO:0000313" key="7">
    <source>
        <dbReference type="EMBL" id="MBA0592527.1"/>
    </source>
</evidence>
<dbReference type="PROSITE" id="PS50929">
    <property type="entry name" value="ABC_TM1F"/>
    <property type="match status" value="1"/>
</dbReference>
<organism evidence="7 8">
    <name type="scientific">Gossypium raimondii</name>
    <name type="common">Peruvian cotton</name>
    <name type="synonym">Gossypium klotzschianum subsp. raimondii</name>
    <dbReference type="NCBI Taxonomy" id="29730"/>
    <lineage>
        <taxon>Eukaryota</taxon>
        <taxon>Viridiplantae</taxon>
        <taxon>Streptophyta</taxon>
        <taxon>Embryophyta</taxon>
        <taxon>Tracheophyta</taxon>
        <taxon>Spermatophyta</taxon>
        <taxon>Magnoliopsida</taxon>
        <taxon>eudicotyledons</taxon>
        <taxon>Gunneridae</taxon>
        <taxon>Pentapetalae</taxon>
        <taxon>rosids</taxon>
        <taxon>malvids</taxon>
        <taxon>Malvales</taxon>
        <taxon>Malvaceae</taxon>
        <taxon>Malvoideae</taxon>
        <taxon>Gossypium</taxon>
    </lineage>
</organism>
<dbReference type="Gene3D" id="1.20.1560.10">
    <property type="entry name" value="ABC transporter type 1, transmembrane domain"/>
    <property type="match status" value="1"/>
</dbReference>
<evidence type="ECO:0000256" key="1">
    <source>
        <dbReference type="ARBA" id="ARBA00004141"/>
    </source>
</evidence>
<keyword evidence="3 5" id="KW-1133">Transmembrane helix</keyword>
<dbReference type="PANTHER" id="PTHR24222:SF63">
    <property type="entry name" value="ATP BINDING CASSETTE SUBFAMILY B"/>
    <property type="match status" value="1"/>
</dbReference>
<feature type="domain" description="ABC transmembrane type-1" evidence="6">
    <location>
        <begin position="4"/>
        <end position="291"/>
    </location>
</feature>
<protein>
    <recommendedName>
        <fullName evidence="6">ABC transmembrane type-1 domain-containing protein</fullName>
    </recommendedName>
</protein>
<dbReference type="Proteomes" id="UP000593578">
    <property type="component" value="Unassembled WGS sequence"/>
</dbReference>
<keyword evidence="4 5" id="KW-0472">Membrane</keyword>
<feature type="transmembrane region" description="Helical" evidence="5">
    <location>
        <begin position="149"/>
        <end position="170"/>
    </location>
</feature>
<dbReference type="GO" id="GO:0005524">
    <property type="term" value="F:ATP binding"/>
    <property type="evidence" value="ECO:0007669"/>
    <property type="project" value="InterPro"/>
</dbReference>
<dbReference type="CDD" id="cd18577">
    <property type="entry name" value="ABC_6TM_Pgp_ABCB1_D1_like"/>
    <property type="match status" value="1"/>
</dbReference>
<dbReference type="SUPFAM" id="SSF90123">
    <property type="entry name" value="ABC transporter transmembrane region"/>
    <property type="match status" value="1"/>
</dbReference>
<evidence type="ECO:0000256" key="3">
    <source>
        <dbReference type="ARBA" id="ARBA00022989"/>
    </source>
</evidence>
<dbReference type="PANTHER" id="PTHR24222">
    <property type="entry name" value="ABC TRANSPORTER B FAMILY"/>
    <property type="match status" value="1"/>
</dbReference>
<evidence type="ECO:0000256" key="2">
    <source>
        <dbReference type="ARBA" id="ARBA00022692"/>
    </source>
</evidence>
<evidence type="ECO:0000313" key="8">
    <source>
        <dbReference type="Proteomes" id="UP000593578"/>
    </source>
</evidence>
<dbReference type="GO" id="GO:0140359">
    <property type="term" value="F:ABC-type transporter activity"/>
    <property type="evidence" value="ECO:0007669"/>
    <property type="project" value="InterPro"/>
</dbReference>
<feature type="transmembrane region" description="Helical" evidence="5">
    <location>
        <begin position="51"/>
        <end position="71"/>
    </location>
</feature>
<reference evidence="7 8" key="1">
    <citation type="journal article" date="2019" name="Genome Biol. Evol.">
        <title>Insights into the evolution of the New World diploid cottons (Gossypium, subgenus Houzingenia) based on genome sequencing.</title>
        <authorList>
            <person name="Grover C.E."/>
            <person name="Arick M.A. 2nd"/>
            <person name="Thrash A."/>
            <person name="Conover J.L."/>
            <person name="Sanders W.S."/>
            <person name="Peterson D.G."/>
            <person name="Frelichowski J.E."/>
            <person name="Scheffler J.A."/>
            <person name="Scheffler B.E."/>
            <person name="Wendel J.F."/>
        </authorList>
    </citation>
    <scope>NUCLEOTIDE SEQUENCE [LARGE SCALE GENOMIC DNA]</scope>
    <source>
        <strain evidence="7">8</strain>
        <tissue evidence="7">Leaf</tissue>
    </source>
</reference>
<feature type="transmembrane region" description="Helical" evidence="5">
    <location>
        <begin position="127"/>
        <end position="143"/>
    </location>
</feature>
<feature type="transmembrane region" description="Helical" evidence="5">
    <location>
        <begin position="228"/>
        <end position="250"/>
    </location>
</feature>
<dbReference type="InterPro" id="IPR011527">
    <property type="entry name" value="ABC1_TM_dom"/>
</dbReference>
<dbReference type="GO" id="GO:0005886">
    <property type="term" value="C:plasma membrane"/>
    <property type="evidence" value="ECO:0007669"/>
    <property type="project" value="TreeGrafter"/>
</dbReference>
<dbReference type="InterPro" id="IPR036640">
    <property type="entry name" value="ABC1_TM_sf"/>
</dbReference>
<accession>A0A7J8PTF0</accession>
<dbReference type="FunFam" id="1.20.1560.10:FF:000044">
    <property type="entry name" value="ABC transporter B family member 9"/>
    <property type="match status" value="1"/>
</dbReference>